<dbReference type="HOGENOM" id="CLU_1362337_0_0_1"/>
<evidence type="ECO:0000313" key="1">
    <source>
        <dbReference type="EnsemblPlants" id="OMERI09G06080.1"/>
    </source>
</evidence>
<evidence type="ECO:0000313" key="2">
    <source>
        <dbReference type="Proteomes" id="UP000008021"/>
    </source>
</evidence>
<dbReference type="AlphaFoldDB" id="A0A0E0ERH6"/>
<accession>A0A0E0ERH6</accession>
<reference evidence="1" key="2">
    <citation type="submission" date="2018-05" db="EMBL/GenBank/DDBJ databases">
        <title>OmerRS3 (Oryza meridionalis Reference Sequence Version 3).</title>
        <authorList>
            <person name="Zhang J."/>
            <person name="Kudrna D."/>
            <person name="Lee S."/>
            <person name="Talag J."/>
            <person name="Welchert J."/>
            <person name="Wing R.A."/>
        </authorList>
    </citation>
    <scope>NUCLEOTIDE SEQUENCE [LARGE SCALE GENOMIC DNA]</scope>
    <source>
        <strain evidence="1">cv. OR44</strain>
    </source>
</reference>
<sequence length="201" mass="19925">MDKSKHFNPAMTDTRQWKNNPVERLVVIGSGGCGFRLGGDGLGARPRGCGMNGGRRWIGLEPSVGEKADDEEGDREEDEVSAAAGGAVLGSEAEIREANSSEGKVGIAAALLVIAATMLPAAASGDRDVAASASASTGGAGGGEADQCVSRCVGEMQACEAEAASRCAATTLSRRGGPCGGGGGGGGGGCENEYLGCIDIC</sequence>
<name>A0A0E0ERH6_9ORYZ</name>
<organism evidence="1">
    <name type="scientific">Oryza meridionalis</name>
    <dbReference type="NCBI Taxonomy" id="40149"/>
    <lineage>
        <taxon>Eukaryota</taxon>
        <taxon>Viridiplantae</taxon>
        <taxon>Streptophyta</taxon>
        <taxon>Embryophyta</taxon>
        <taxon>Tracheophyta</taxon>
        <taxon>Spermatophyta</taxon>
        <taxon>Magnoliopsida</taxon>
        <taxon>Liliopsida</taxon>
        <taxon>Poales</taxon>
        <taxon>Poaceae</taxon>
        <taxon>BOP clade</taxon>
        <taxon>Oryzoideae</taxon>
        <taxon>Oryzeae</taxon>
        <taxon>Oryzinae</taxon>
        <taxon>Oryza</taxon>
    </lineage>
</organism>
<proteinExistence type="predicted"/>
<dbReference type="EnsemblPlants" id="OMERI09G06080.1">
    <property type="protein sequence ID" value="OMERI09G06080.1"/>
    <property type="gene ID" value="OMERI09G06080"/>
</dbReference>
<dbReference type="Proteomes" id="UP000008021">
    <property type="component" value="Chromosome 9"/>
</dbReference>
<reference evidence="1" key="1">
    <citation type="submission" date="2015-04" db="UniProtKB">
        <authorList>
            <consortium name="EnsemblPlants"/>
        </authorList>
    </citation>
    <scope>IDENTIFICATION</scope>
</reference>
<keyword evidence="2" id="KW-1185">Reference proteome</keyword>
<dbReference type="Gramene" id="OMERI09G06080.1">
    <property type="protein sequence ID" value="OMERI09G06080.1"/>
    <property type="gene ID" value="OMERI09G06080"/>
</dbReference>
<protein>
    <submittedName>
        <fullName evidence="1">Uncharacterized protein</fullName>
    </submittedName>
</protein>